<comment type="caution">
    <text evidence="1">The sequence shown here is derived from an EMBL/GenBank/DDBJ whole genome shotgun (WGS) entry which is preliminary data.</text>
</comment>
<sequence length="166" mass="19321">MVVLKKEGHWKHVQAIPIHCPRRKVKAFNLYLVWRLKNEERRCLRHGKTYTDHMKALEELERRWKYGAKIGRFRPSSGSALPKLCNVWARLSLNHVTVGDSWRQGKIQMDKLDLKKGDPEEQSLEAGGKEVSQPWWVQEDGSWKKKGCDMTPGAQHLVMNHGDSRN</sequence>
<name>A0ABQ7X8Q9_BRANA</name>
<gene>
    <name evidence="1" type="ORF">HID58_094078</name>
</gene>
<proteinExistence type="predicted"/>
<organism evidence="1 2">
    <name type="scientific">Brassica napus</name>
    <name type="common">Rape</name>
    <dbReference type="NCBI Taxonomy" id="3708"/>
    <lineage>
        <taxon>Eukaryota</taxon>
        <taxon>Viridiplantae</taxon>
        <taxon>Streptophyta</taxon>
        <taxon>Embryophyta</taxon>
        <taxon>Tracheophyta</taxon>
        <taxon>Spermatophyta</taxon>
        <taxon>Magnoliopsida</taxon>
        <taxon>eudicotyledons</taxon>
        <taxon>Gunneridae</taxon>
        <taxon>Pentapetalae</taxon>
        <taxon>rosids</taxon>
        <taxon>malvids</taxon>
        <taxon>Brassicales</taxon>
        <taxon>Brassicaceae</taxon>
        <taxon>Brassiceae</taxon>
        <taxon>Brassica</taxon>
    </lineage>
</organism>
<dbReference type="EMBL" id="JAGKQM010001153">
    <property type="protein sequence ID" value="KAH0852322.1"/>
    <property type="molecule type" value="Genomic_DNA"/>
</dbReference>
<dbReference type="Proteomes" id="UP000824890">
    <property type="component" value="Unassembled WGS sequence"/>
</dbReference>
<accession>A0ABQ7X8Q9</accession>
<keyword evidence="2" id="KW-1185">Reference proteome</keyword>
<protein>
    <submittedName>
        <fullName evidence="1">Uncharacterized protein</fullName>
    </submittedName>
</protein>
<evidence type="ECO:0000313" key="2">
    <source>
        <dbReference type="Proteomes" id="UP000824890"/>
    </source>
</evidence>
<reference evidence="1 2" key="1">
    <citation type="submission" date="2021-05" db="EMBL/GenBank/DDBJ databases">
        <title>Genome Assembly of Synthetic Allotetraploid Brassica napus Reveals Homoeologous Exchanges between Subgenomes.</title>
        <authorList>
            <person name="Davis J.T."/>
        </authorList>
    </citation>
    <scope>NUCLEOTIDE SEQUENCE [LARGE SCALE GENOMIC DNA]</scope>
    <source>
        <strain evidence="2">cv. Da-Ae</strain>
        <tissue evidence="1">Seedling</tissue>
    </source>
</reference>
<evidence type="ECO:0000313" key="1">
    <source>
        <dbReference type="EMBL" id="KAH0852322.1"/>
    </source>
</evidence>